<evidence type="ECO:0000259" key="3">
    <source>
        <dbReference type="Pfam" id="PF13358"/>
    </source>
</evidence>
<name>A0A4Y2EY04_ARAVE</name>
<dbReference type="SUPFAM" id="SSF46689">
    <property type="entry name" value="Homeodomain-like"/>
    <property type="match status" value="1"/>
</dbReference>
<dbReference type="EMBL" id="BGPR01000751">
    <property type="protein sequence ID" value="GBM34113.1"/>
    <property type="molecule type" value="Genomic_DNA"/>
</dbReference>
<dbReference type="AlphaFoldDB" id="A0A4Y2EY04"/>
<evidence type="ECO:0000256" key="1">
    <source>
        <dbReference type="ARBA" id="ARBA00004123"/>
    </source>
</evidence>
<organism evidence="4 5">
    <name type="scientific">Araneus ventricosus</name>
    <name type="common">Orbweaver spider</name>
    <name type="synonym">Epeira ventricosa</name>
    <dbReference type="NCBI Taxonomy" id="182803"/>
    <lineage>
        <taxon>Eukaryota</taxon>
        <taxon>Metazoa</taxon>
        <taxon>Ecdysozoa</taxon>
        <taxon>Arthropoda</taxon>
        <taxon>Chelicerata</taxon>
        <taxon>Arachnida</taxon>
        <taxon>Araneae</taxon>
        <taxon>Araneomorphae</taxon>
        <taxon>Entelegynae</taxon>
        <taxon>Araneoidea</taxon>
        <taxon>Araneidae</taxon>
        <taxon>Araneus</taxon>
    </lineage>
</organism>
<comment type="subcellular location">
    <subcellularLocation>
        <location evidence="1">Nucleus</location>
    </subcellularLocation>
</comment>
<dbReference type="InterPro" id="IPR038717">
    <property type="entry name" value="Tc1-like_DDE_dom"/>
</dbReference>
<dbReference type="InterPro" id="IPR002492">
    <property type="entry name" value="Transposase_Tc1-like"/>
</dbReference>
<dbReference type="OrthoDB" id="6429669at2759"/>
<dbReference type="Pfam" id="PF13358">
    <property type="entry name" value="DDE_3"/>
    <property type="match status" value="1"/>
</dbReference>
<dbReference type="Gene3D" id="3.30.420.10">
    <property type="entry name" value="Ribonuclease H-like superfamily/Ribonuclease H"/>
    <property type="match status" value="1"/>
</dbReference>
<feature type="domain" description="Tc1-like transposase DDE" evidence="3">
    <location>
        <begin position="151"/>
        <end position="297"/>
    </location>
</feature>
<feature type="domain" description="Transposase Tc1-like" evidence="2">
    <location>
        <begin position="70"/>
        <end position="142"/>
    </location>
</feature>
<evidence type="ECO:0000259" key="2">
    <source>
        <dbReference type="Pfam" id="PF01498"/>
    </source>
</evidence>
<dbReference type="GO" id="GO:0015074">
    <property type="term" value="P:DNA integration"/>
    <property type="evidence" value="ECO:0007669"/>
    <property type="project" value="InterPro"/>
</dbReference>
<reference evidence="4 5" key="1">
    <citation type="journal article" date="2019" name="Sci. Rep.">
        <title>Orb-weaving spider Araneus ventricosus genome elucidates the spidroin gene catalogue.</title>
        <authorList>
            <person name="Kono N."/>
            <person name="Nakamura H."/>
            <person name="Ohtoshi R."/>
            <person name="Moran D.A.P."/>
            <person name="Shinohara A."/>
            <person name="Yoshida Y."/>
            <person name="Fujiwara M."/>
            <person name="Mori M."/>
            <person name="Tomita M."/>
            <person name="Arakawa K."/>
        </authorList>
    </citation>
    <scope>NUCLEOTIDE SEQUENCE [LARGE SCALE GENOMIC DNA]</scope>
</reference>
<protein>
    <submittedName>
        <fullName evidence="4">Transposable element Tc1 transposase</fullName>
    </submittedName>
</protein>
<sequence length="346" mass="39691">MGKAADLSEFDRGQIVMARRLGTSITETARLVGCSRSAVVSIHAKWINDGDTSSRRQGVGRPHVFKEKGRRRLSRLVKQNRRQTVTQLTAQYNAGPSASVSEHTFQWTLLDMGLCSRRPTRMPPLTKRQHQVRLQWAREHRDWTMDEWKRVAWSDEFRFLIHHVDGRVRVRRLPGEQLLPSCTADHTQAGGDGIMLWETFSWATLGPVVVVEQTMKAANYLNIIAGQLHPYMAFVFPTGNGIFQQDNAPCHKARIVLEWFEEHTDEFHLMSWPPNSPDLNPMEHIWDVMERQLRAQTPPCPNISSLRARCLDIWYKLSPVMYQKLVSSMPRQVAAVLKAKGGATRY</sequence>
<accession>A0A4Y2EY04</accession>
<dbReference type="Proteomes" id="UP000499080">
    <property type="component" value="Unassembled WGS sequence"/>
</dbReference>
<dbReference type="GO" id="GO:0005634">
    <property type="term" value="C:nucleus"/>
    <property type="evidence" value="ECO:0007669"/>
    <property type="project" value="UniProtKB-SubCell"/>
</dbReference>
<dbReference type="InterPro" id="IPR036397">
    <property type="entry name" value="RNaseH_sf"/>
</dbReference>
<dbReference type="GO" id="GO:0006313">
    <property type="term" value="P:DNA transposition"/>
    <property type="evidence" value="ECO:0007669"/>
    <property type="project" value="InterPro"/>
</dbReference>
<comment type="caution">
    <text evidence="4">The sequence shown here is derived from an EMBL/GenBank/DDBJ whole genome shotgun (WGS) entry which is preliminary data.</text>
</comment>
<dbReference type="Pfam" id="PF01498">
    <property type="entry name" value="HTH_Tnp_Tc3_2"/>
    <property type="match status" value="1"/>
</dbReference>
<dbReference type="Gene3D" id="1.10.10.10">
    <property type="entry name" value="Winged helix-like DNA-binding domain superfamily/Winged helix DNA-binding domain"/>
    <property type="match status" value="1"/>
</dbReference>
<proteinExistence type="predicted"/>
<dbReference type="InterPro" id="IPR009057">
    <property type="entry name" value="Homeodomain-like_sf"/>
</dbReference>
<dbReference type="PANTHER" id="PTHR23022:SF135">
    <property type="entry name" value="SI:DKEY-77F5.3"/>
    <property type="match status" value="1"/>
</dbReference>
<keyword evidence="5" id="KW-1185">Reference proteome</keyword>
<dbReference type="PANTHER" id="PTHR23022">
    <property type="entry name" value="TRANSPOSABLE ELEMENT-RELATED"/>
    <property type="match status" value="1"/>
</dbReference>
<dbReference type="GO" id="GO:0003677">
    <property type="term" value="F:DNA binding"/>
    <property type="evidence" value="ECO:0007669"/>
    <property type="project" value="InterPro"/>
</dbReference>
<dbReference type="InterPro" id="IPR036388">
    <property type="entry name" value="WH-like_DNA-bd_sf"/>
</dbReference>
<evidence type="ECO:0000313" key="4">
    <source>
        <dbReference type="EMBL" id="GBM34113.1"/>
    </source>
</evidence>
<dbReference type="InterPro" id="IPR052338">
    <property type="entry name" value="Transposase_5"/>
</dbReference>
<gene>
    <name evidence="4" type="primary">tc1a_204</name>
    <name evidence="4" type="ORF">AVEN_235056_1</name>
</gene>
<evidence type="ECO:0000313" key="5">
    <source>
        <dbReference type="Proteomes" id="UP000499080"/>
    </source>
</evidence>